<dbReference type="RefSeq" id="WP_310548902.1">
    <property type="nucleotide sequence ID" value="NZ_JAVKGR010000013.1"/>
</dbReference>
<evidence type="ECO:0000256" key="2">
    <source>
        <dbReference type="ARBA" id="ARBA00023277"/>
    </source>
</evidence>
<dbReference type="CDD" id="cd01399">
    <property type="entry name" value="GlcN6P_deaminase"/>
    <property type="match status" value="1"/>
</dbReference>
<dbReference type="PROSITE" id="PS01161">
    <property type="entry name" value="GLC_GALNAC_ISOMERASE"/>
    <property type="match status" value="1"/>
</dbReference>
<sequence>MNLVDVFADPAAIAAAAVDRIEAALAAAEASPTLGVATGSSPGAVYELLRAKHREGTFSLDGVSAVALDEYRGLPAAHEQRYRTVLRRELVGAARTGLREEDLHVPDADAVDPETAAVHFEGRITALGGVDLQLLGLGANGHIGFNEPGTGFDARTHLTTLEDSTRRANARFFHGDLSQVPQYAMTQGLATILEAREIVLIAVGAEKAEAVRAMLHGPVTADCPASVLQRHPRVSVLLDEAAASVLDEQ</sequence>
<proteinExistence type="predicted"/>
<dbReference type="Proteomes" id="UP001251870">
    <property type="component" value="Unassembled WGS sequence"/>
</dbReference>
<dbReference type="Pfam" id="PF01182">
    <property type="entry name" value="Glucosamine_iso"/>
    <property type="match status" value="1"/>
</dbReference>
<reference evidence="4 5" key="1">
    <citation type="submission" date="2023-09" db="EMBL/GenBank/DDBJ databases">
        <title>Description of three actinobacteria isolated from air of manufacturing shop in a pharmaceutical factory.</title>
        <authorList>
            <person name="Zhang D.-F."/>
        </authorList>
    </citation>
    <scope>NUCLEOTIDE SEQUENCE [LARGE SCALE GENOMIC DNA]</scope>
    <source>
        <strain evidence="4 5">LY-0111</strain>
    </source>
</reference>
<keyword evidence="1" id="KW-0378">Hydrolase</keyword>
<dbReference type="EMBL" id="JAVKGR010000013">
    <property type="protein sequence ID" value="MDR8019915.1"/>
    <property type="molecule type" value="Genomic_DNA"/>
</dbReference>
<accession>A0ABU2DUF2</accession>
<dbReference type="Gene3D" id="3.40.50.1360">
    <property type="match status" value="1"/>
</dbReference>
<dbReference type="SUPFAM" id="SSF100950">
    <property type="entry name" value="NagB/RpiA/CoA transferase-like"/>
    <property type="match status" value="1"/>
</dbReference>
<protein>
    <submittedName>
        <fullName evidence="4">Glucosamine-6-phosphate deaminase</fullName>
    </submittedName>
</protein>
<gene>
    <name evidence="4" type="ORF">RIL96_10110</name>
</gene>
<dbReference type="InterPro" id="IPR004547">
    <property type="entry name" value="Glucosamine6P_isomerase"/>
</dbReference>
<dbReference type="InterPro" id="IPR018321">
    <property type="entry name" value="Glucosamine6P_isomerase_CS"/>
</dbReference>
<keyword evidence="5" id="KW-1185">Reference proteome</keyword>
<name>A0ABU2DUF2_9MICC</name>
<feature type="domain" description="Glucosamine/galactosamine-6-phosphate isomerase" evidence="3">
    <location>
        <begin position="9"/>
        <end position="231"/>
    </location>
</feature>
<evidence type="ECO:0000256" key="1">
    <source>
        <dbReference type="ARBA" id="ARBA00022801"/>
    </source>
</evidence>
<evidence type="ECO:0000313" key="5">
    <source>
        <dbReference type="Proteomes" id="UP001251870"/>
    </source>
</evidence>
<organism evidence="4 5">
    <name type="scientific">Nesterenkonia aerolata</name>
    <dbReference type="NCBI Taxonomy" id="3074079"/>
    <lineage>
        <taxon>Bacteria</taxon>
        <taxon>Bacillati</taxon>
        <taxon>Actinomycetota</taxon>
        <taxon>Actinomycetes</taxon>
        <taxon>Micrococcales</taxon>
        <taxon>Micrococcaceae</taxon>
        <taxon>Nesterenkonia</taxon>
    </lineage>
</organism>
<dbReference type="PANTHER" id="PTHR11280">
    <property type="entry name" value="GLUCOSAMINE-6-PHOSPHATE ISOMERASE"/>
    <property type="match status" value="1"/>
</dbReference>
<dbReference type="InterPro" id="IPR006148">
    <property type="entry name" value="Glc/Gal-6P_isomerase"/>
</dbReference>
<dbReference type="InterPro" id="IPR037171">
    <property type="entry name" value="NagB/RpiA_transferase-like"/>
</dbReference>
<dbReference type="PANTHER" id="PTHR11280:SF5">
    <property type="entry name" value="GLUCOSAMINE-6-PHOSPHATE ISOMERASE"/>
    <property type="match status" value="1"/>
</dbReference>
<comment type="caution">
    <text evidence="4">The sequence shown here is derived from an EMBL/GenBank/DDBJ whole genome shotgun (WGS) entry which is preliminary data.</text>
</comment>
<evidence type="ECO:0000259" key="3">
    <source>
        <dbReference type="Pfam" id="PF01182"/>
    </source>
</evidence>
<evidence type="ECO:0000313" key="4">
    <source>
        <dbReference type="EMBL" id="MDR8019915.1"/>
    </source>
</evidence>
<keyword evidence="2" id="KW-0119">Carbohydrate metabolism</keyword>